<dbReference type="EMBL" id="JARJCW010000173">
    <property type="protein sequence ID" value="KAJ7189547.1"/>
    <property type="molecule type" value="Genomic_DNA"/>
</dbReference>
<dbReference type="Proteomes" id="UP001219525">
    <property type="component" value="Unassembled WGS sequence"/>
</dbReference>
<name>A0AAD6UKH9_9AGAR</name>
<dbReference type="Gene3D" id="3.90.1200.10">
    <property type="match status" value="1"/>
</dbReference>
<dbReference type="PANTHER" id="PTHR36091:SF2">
    <property type="entry name" value="AMINOGLYCOSIDE PHOSPHOTRANSFERASE DOMAIN-CONTAINING PROTEIN"/>
    <property type="match status" value="1"/>
</dbReference>
<protein>
    <submittedName>
        <fullName evidence="3">Kinase-like domain-containing protein</fullName>
    </submittedName>
</protein>
<proteinExistence type="predicted"/>
<dbReference type="InterPro" id="IPR002575">
    <property type="entry name" value="Aminoglycoside_PTrfase"/>
</dbReference>
<comment type="caution">
    <text evidence="3">The sequence shown here is derived from an EMBL/GenBank/DDBJ whole genome shotgun (WGS) entry which is preliminary data.</text>
</comment>
<evidence type="ECO:0000259" key="2">
    <source>
        <dbReference type="Pfam" id="PF01636"/>
    </source>
</evidence>
<feature type="region of interest" description="Disordered" evidence="1">
    <location>
        <begin position="18"/>
        <end position="38"/>
    </location>
</feature>
<keyword evidence="4" id="KW-1185">Reference proteome</keyword>
<keyword evidence="3" id="KW-0808">Transferase</keyword>
<accession>A0AAD6UKH9</accession>
<evidence type="ECO:0000256" key="1">
    <source>
        <dbReference type="SAM" id="MobiDB-lite"/>
    </source>
</evidence>
<dbReference type="Pfam" id="PF01636">
    <property type="entry name" value="APH"/>
    <property type="match status" value="1"/>
</dbReference>
<sequence length="569" mass="64306">MQRVSGLLSRVSGSRMIPAASRRKNGASSMASSSTERSIMPSSMTEDFQHYKSGAWLYNDTLPLAAVAVKAVGASSCTSFKLLADGTSNRVFDIRLDNGVQVIAKLPFIVAGPAHFTTASEVATMMFAREVLNLPVPRVYTWCSRAEESKVGWEYIIMEKVQGVQLHARWNDIRGQAVGAVMHDLVDMEVKMTDTQFGMVGSLYLAEDLPESTGSPALVFASLDKTMPRQYKIGPSVDRRFWRGARSQMDIDRGPWPSVTAYARAIAHCEIAWLKAHARPHAPTSSLYRSATENDPQTHIALLQDYLSVIDHLVPPRHMRALTLWHPDFHASNIMVTALPSEIPRIESIIDWQTARIEPLLHAADIPGFVDYAQGTYVSLPAPGKSPQLPSNFGTLDDSAKRLAEVELRQASRHELYKLMMKDRNPMLLKYRTFELKEWYSWPHYWASRTWDEGTAIMEKVLMEVCDDWERIAGPEIPCPISFSTERRANHVEKMRRLVQEGEMSALIEEIGVQPDGWVPLDELDEAIRRNKEVREKYIAGLEEHDRERIRRCWPFQDGALSLTAEPCR</sequence>
<reference evidence="3" key="1">
    <citation type="submission" date="2023-03" db="EMBL/GenBank/DDBJ databases">
        <title>Massive genome expansion in bonnet fungi (Mycena s.s.) driven by repeated elements and novel gene families across ecological guilds.</title>
        <authorList>
            <consortium name="Lawrence Berkeley National Laboratory"/>
            <person name="Harder C.B."/>
            <person name="Miyauchi S."/>
            <person name="Viragh M."/>
            <person name="Kuo A."/>
            <person name="Thoen E."/>
            <person name="Andreopoulos B."/>
            <person name="Lu D."/>
            <person name="Skrede I."/>
            <person name="Drula E."/>
            <person name="Henrissat B."/>
            <person name="Morin E."/>
            <person name="Kohler A."/>
            <person name="Barry K."/>
            <person name="LaButti K."/>
            <person name="Morin E."/>
            <person name="Salamov A."/>
            <person name="Lipzen A."/>
            <person name="Mereny Z."/>
            <person name="Hegedus B."/>
            <person name="Baldrian P."/>
            <person name="Stursova M."/>
            <person name="Weitz H."/>
            <person name="Taylor A."/>
            <person name="Grigoriev I.V."/>
            <person name="Nagy L.G."/>
            <person name="Martin F."/>
            <person name="Kauserud H."/>
        </authorList>
    </citation>
    <scope>NUCLEOTIDE SEQUENCE</scope>
    <source>
        <strain evidence="3">9144</strain>
    </source>
</reference>
<dbReference type="PANTHER" id="PTHR36091">
    <property type="entry name" value="ALTERED INHERITANCE OF MITOCHONDRIA PROTEIN 9, MITOCHONDRIAL"/>
    <property type="match status" value="1"/>
</dbReference>
<dbReference type="AlphaFoldDB" id="A0AAD6UKH9"/>
<gene>
    <name evidence="3" type="ORF">GGX14DRAFT_484733</name>
</gene>
<dbReference type="GO" id="GO:0005739">
    <property type="term" value="C:mitochondrion"/>
    <property type="evidence" value="ECO:0007669"/>
    <property type="project" value="TreeGrafter"/>
</dbReference>
<evidence type="ECO:0000313" key="3">
    <source>
        <dbReference type="EMBL" id="KAJ7189547.1"/>
    </source>
</evidence>
<dbReference type="SUPFAM" id="SSF56112">
    <property type="entry name" value="Protein kinase-like (PK-like)"/>
    <property type="match status" value="1"/>
</dbReference>
<feature type="domain" description="Aminoglycoside phosphotransferase" evidence="2">
    <location>
        <begin position="80"/>
        <end position="361"/>
    </location>
</feature>
<dbReference type="GO" id="GO:0016301">
    <property type="term" value="F:kinase activity"/>
    <property type="evidence" value="ECO:0007669"/>
    <property type="project" value="UniProtKB-KW"/>
</dbReference>
<dbReference type="InterPro" id="IPR011009">
    <property type="entry name" value="Kinase-like_dom_sf"/>
</dbReference>
<evidence type="ECO:0000313" key="4">
    <source>
        <dbReference type="Proteomes" id="UP001219525"/>
    </source>
</evidence>
<dbReference type="InterPro" id="IPR051035">
    <property type="entry name" value="Mito_inheritance_9"/>
</dbReference>
<organism evidence="3 4">
    <name type="scientific">Mycena pura</name>
    <dbReference type="NCBI Taxonomy" id="153505"/>
    <lineage>
        <taxon>Eukaryota</taxon>
        <taxon>Fungi</taxon>
        <taxon>Dikarya</taxon>
        <taxon>Basidiomycota</taxon>
        <taxon>Agaricomycotina</taxon>
        <taxon>Agaricomycetes</taxon>
        <taxon>Agaricomycetidae</taxon>
        <taxon>Agaricales</taxon>
        <taxon>Marasmiineae</taxon>
        <taxon>Mycenaceae</taxon>
        <taxon>Mycena</taxon>
    </lineage>
</organism>
<keyword evidence="3" id="KW-0418">Kinase</keyword>